<dbReference type="GO" id="GO:0009228">
    <property type="term" value="P:thiamine biosynthetic process"/>
    <property type="evidence" value="ECO:0007669"/>
    <property type="project" value="UniProtKB-KW"/>
</dbReference>
<dbReference type="Gene3D" id="3.30.2130.30">
    <property type="match status" value="1"/>
</dbReference>
<dbReference type="UniPathway" id="UPA00060"/>
<feature type="domain" description="THUMP" evidence="9">
    <location>
        <begin position="63"/>
        <end position="169"/>
    </location>
</feature>
<dbReference type="GO" id="GO:0052837">
    <property type="term" value="P:thiazole biosynthetic process"/>
    <property type="evidence" value="ECO:0007669"/>
    <property type="project" value="TreeGrafter"/>
</dbReference>
<dbReference type="RefSeq" id="WP_066379431.1">
    <property type="nucleotide sequence ID" value="NZ_LTAZ01000002.1"/>
</dbReference>
<dbReference type="GO" id="GO:0009229">
    <property type="term" value="P:thiamine diphosphate biosynthetic process"/>
    <property type="evidence" value="ECO:0007669"/>
    <property type="project" value="UniProtKB-UniRule"/>
</dbReference>
<dbReference type="InterPro" id="IPR054173">
    <property type="entry name" value="ThiI_fer"/>
</dbReference>
<dbReference type="GO" id="GO:0005524">
    <property type="term" value="F:ATP binding"/>
    <property type="evidence" value="ECO:0007669"/>
    <property type="project" value="UniProtKB-UniRule"/>
</dbReference>
<dbReference type="SUPFAM" id="SSF52402">
    <property type="entry name" value="Adenine nucleotide alpha hydrolases-like"/>
    <property type="match status" value="1"/>
</dbReference>
<protein>
    <recommendedName>
        <fullName evidence="8">Probable tRNA sulfurtransferase</fullName>
        <ecNumber evidence="8">2.8.1.4</ecNumber>
    </recommendedName>
    <alternativeName>
        <fullName evidence="8">Sulfur carrier protein ThiS sulfurtransferase</fullName>
    </alternativeName>
    <alternativeName>
        <fullName evidence="8">Thiamine biosynthesis protein ThiI</fullName>
    </alternativeName>
    <alternativeName>
        <fullName evidence="8">tRNA 4-thiouridine synthase</fullName>
    </alternativeName>
</protein>
<dbReference type="CDD" id="cd11716">
    <property type="entry name" value="THUMP_ThiI"/>
    <property type="match status" value="1"/>
</dbReference>
<comment type="subcellular location">
    <subcellularLocation>
        <location evidence="8">Cytoplasm</location>
    </subcellularLocation>
</comment>
<comment type="caution">
    <text evidence="10">The sequence shown here is derived from an EMBL/GenBank/DDBJ whole genome shotgun (WGS) entry which is preliminary data.</text>
</comment>
<comment type="pathway">
    <text evidence="8">Cofactor biosynthesis; thiamine diphosphate biosynthesis.</text>
</comment>
<keyword evidence="1 8" id="KW-0963">Cytoplasm</keyword>
<gene>
    <name evidence="8 10" type="primary">thiI</name>
    <name evidence="10" type="ORF">HAPAU_06300</name>
</gene>
<keyword evidence="6 8" id="KW-0694">RNA-binding</keyword>
<dbReference type="InterPro" id="IPR004114">
    <property type="entry name" value="THUMP_dom"/>
</dbReference>
<dbReference type="InterPro" id="IPR003720">
    <property type="entry name" value="tRNA_STrfase"/>
</dbReference>
<dbReference type="PANTHER" id="PTHR43209">
    <property type="entry name" value="TRNA SULFURTRANSFERASE"/>
    <property type="match status" value="1"/>
</dbReference>
<dbReference type="EC" id="2.8.1.4" evidence="8"/>
<dbReference type="InterPro" id="IPR049962">
    <property type="entry name" value="THUMP_ThiI"/>
</dbReference>
<dbReference type="InterPro" id="IPR050102">
    <property type="entry name" value="tRNA_sulfurtransferase_ThiI"/>
</dbReference>
<comment type="function">
    <text evidence="8">Catalyzes the ATP-dependent transfer of a sulfur to tRNA to produce 4-thiouridine in position 8 of tRNAs, which functions as a near-UV photosensor. Also catalyzes the transfer of sulfur to the sulfur carrier protein ThiS, forming ThiS-thiocarboxylate. This is a step in the synthesis of thiazole, in the thiamine biosynthesis pathway. The sulfur is donated as persulfide by IscS.</text>
</comment>
<dbReference type="GO" id="GO:0004810">
    <property type="term" value="F:CCA tRNA nucleotidyltransferase activity"/>
    <property type="evidence" value="ECO:0007669"/>
    <property type="project" value="InterPro"/>
</dbReference>
<evidence type="ECO:0000313" key="11">
    <source>
        <dbReference type="Proteomes" id="UP000075321"/>
    </source>
</evidence>
<dbReference type="Pfam" id="PF02926">
    <property type="entry name" value="THUMP"/>
    <property type="match status" value="1"/>
</dbReference>
<dbReference type="GO" id="GO:0000049">
    <property type="term" value="F:tRNA binding"/>
    <property type="evidence" value="ECO:0007669"/>
    <property type="project" value="UniProtKB-UniRule"/>
</dbReference>
<sequence>MTPPGADTVLVRYGDIGVKSTKVQRDMERSLETNLRAMFDSRDVSAQLDWQWSRPRIRTTDPEAATTAACETFGIVSASPAISTEPTIEAISEALVETADATEFEGPFAVDARRAGERDAHPFTSEDIERDGGQAVWDALSDPVVDLENPARTFYVECRSDEAFVFTDKRAGPGGLPLGTQRPLVALLSGGIDSPVAAWEVMKRGAPVIPLYFDFEAYGGVDHVARAVESARTLGGYTPNHEFDLRIAPAGAVADRLVGEIGPTRMLSLRRFMLRVAERVAEDSGAAGIVTGEAIGQKSSQTSANLVVTDCATDLPVHRPLLTRDKQEIIAQARKIGTYEDATIEAGCNRIAPDYPETNASLEEVEAAEPDLEALVAEAVAGIERGDL</sequence>
<dbReference type="InterPro" id="IPR014729">
    <property type="entry name" value="Rossmann-like_a/b/a_fold"/>
</dbReference>
<evidence type="ECO:0000256" key="8">
    <source>
        <dbReference type="HAMAP-Rule" id="MF_00021"/>
    </source>
</evidence>
<evidence type="ECO:0000259" key="9">
    <source>
        <dbReference type="PROSITE" id="PS51165"/>
    </source>
</evidence>
<keyword evidence="11" id="KW-1185">Reference proteome</keyword>
<evidence type="ECO:0000256" key="1">
    <source>
        <dbReference type="ARBA" id="ARBA00022490"/>
    </source>
</evidence>
<keyword evidence="3 8" id="KW-0808">Transferase</keyword>
<dbReference type="Pfam" id="PF22025">
    <property type="entry name" value="ThiI_fer"/>
    <property type="match status" value="1"/>
</dbReference>
<dbReference type="Pfam" id="PF02568">
    <property type="entry name" value="ThiI"/>
    <property type="match status" value="1"/>
</dbReference>
<dbReference type="OrthoDB" id="372227at2157"/>
<dbReference type="Gene3D" id="3.40.50.620">
    <property type="entry name" value="HUPs"/>
    <property type="match status" value="1"/>
</dbReference>
<dbReference type="Proteomes" id="UP000075321">
    <property type="component" value="Unassembled WGS sequence"/>
</dbReference>
<feature type="binding site" evidence="8">
    <location>
        <position position="270"/>
    </location>
    <ligand>
        <name>ATP</name>
        <dbReference type="ChEBI" id="CHEBI:30616"/>
    </ligand>
</feature>
<name>A0A151AHN8_9EURY</name>
<reference evidence="10 11" key="1">
    <citation type="submission" date="2016-02" db="EMBL/GenBank/DDBJ databases">
        <title>Genome sequence of Halalkalicoccus paucihalophilus DSM 24557.</title>
        <authorList>
            <person name="Poehlein A."/>
            <person name="Daniel R."/>
        </authorList>
    </citation>
    <scope>NUCLEOTIDE SEQUENCE [LARGE SCALE GENOMIC DNA]</scope>
    <source>
        <strain evidence="10 11">DSM 24557</strain>
    </source>
</reference>
<evidence type="ECO:0000256" key="4">
    <source>
        <dbReference type="ARBA" id="ARBA00022741"/>
    </source>
</evidence>
<evidence type="ECO:0000256" key="5">
    <source>
        <dbReference type="ARBA" id="ARBA00022840"/>
    </source>
</evidence>
<feature type="binding site" evidence="8">
    <location>
        <position position="292"/>
    </location>
    <ligand>
        <name>ATP</name>
        <dbReference type="ChEBI" id="CHEBI:30616"/>
    </ligand>
</feature>
<comment type="catalytic activity">
    <reaction evidence="8">
        <text>[ThiI sulfur-carrier protein]-S-sulfanyl-L-cysteine + a uridine in tRNA + 2 reduced [2Fe-2S]-[ferredoxin] + ATP + H(+) = [ThiI sulfur-carrier protein]-L-cysteine + a 4-thiouridine in tRNA + 2 oxidized [2Fe-2S]-[ferredoxin] + AMP + diphosphate</text>
        <dbReference type="Rhea" id="RHEA:24176"/>
        <dbReference type="Rhea" id="RHEA-COMP:10000"/>
        <dbReference type="Rhea" id="RHEA-COMP:10001"/>
        <dbReference type="Rhea" id="RHEA-COMP:13337"/>
        <dbReference type="Rhea" id="RHEA-COMP:13338"/>
        <dbReference type="Rhea" id="RHEA-COMP:13339"/>
        <dbReference type="Rhea" id="RHEA-COMP:13340"/>
        <dbReference type="ChEBI" id="CHEBI:15378"/>
        <dbReference type="ChEBI" id="CHEBI:29950"/>
        <dbReference type="ChEBI" id="CHEBI:30616"/>
        <dbReference type="ChEBI" id="CHEBI:33019"/>
        <dbReference type="ChEBI" id="CHEBI:33737"/>
        <dbReference type="ChEBI" id="CHEBI:33738"/>
        <dbReference type="ChEBI" id="CHEBI:61963"/>
        <dbReference type="ChEBI" id="CHEBI:65315"/>
        <dbReference type="ChEBI" id="CHEBI:136798"/>
        <dbReference type="ChEBI" id="CHEBI:456215"/>
        <dbReference type="EC" id="2.8.1.4"/>
    </reaction>
</comment>
<dbReference type="PROSITE" id="PS51165">
    <property type="entry name" value="THUMP"/>
    <property type="match status" value="1"/>
</dbReference>
<accession>A0A151AHN8</accession>
<dbReference type="EMBL" id="LTAZ01000002">
    <property type="protein sequence ID" value="KYH27178.1"/>
    <property type="molecule type" value="Genomic_DNA"/>
</dbReference>
<feature type="binding site" evidence="8">
    <location>
        <begin position="212"/>
        <end position="213"/>
    </location>
    <ligand>
        <name>ATP</name>
        <dbReference type="ChEBI" id="CHEBI:30616"/>
    </ligand>
</feature>
<comment type="similarity">
    <text evidence="8">Belongs to the ThiI family.</text>
</comment>
<keyword evidence="7 8" id="KW-0784">Thiamine biosynthesis</keyword>
<dbReference type="SUPFAM" id="SSF143437">
    <property type="entry name" value="THUMP domain-like"/>
    <property type="match status" value="1"/>
</dbReference>
<evidence type="ECO:0000313" key="10">
    <source>
        <dbReference type="EMBL" id="KYH27178.1"/>
    </source>
</evidence>
<dbReference type="PATRIC" id="fig|1008153.3.peg.632"/>
<evidence type="ECO:0000256" key="2">
    <source>
        <dbReference type="ARBA" id="ARBA00022555"/>
    </source>
</evidence>
<organism evidence="10 11">
    <name type="scientific">Halalkalicoccus paucihalophilus</name>
    <dbReference type="NCBI Taxonomy" id="1008153"/>
    <lineage>
        <taxon>Archaea</taxon>
        <taxon>Methanobacteriati</taxon>
        <taxon>Methanobacteriota</taxon>
        <taxon>Stenosarchaea group</taxon>
        <taxon>Halobacteria</taxon>
        <taxon>Halobacteriales</taxon>
        <taxon>Halococcaceae</taxon>
        <taxon>Halalkalicoccus</taxon>
    </lineage>
</organism>
<dbReference type="InterPro" id="IPR020536">
    <property type="entry name" value="ThiI_AANH"/>
</dbReference>
<dbReference type="GO" id="GO:0140741">
    <property type="term" value="F:tRNA-uracil-4 sulfurtransferase activity"/>
    <property type="evidence" value="ECO:0007669"/>
    <property type="project" value="UniProtKB-EC"/>
</dbReference>
<dbReference type="PANTHER" id="PTHR43209:SF1">
    <property type="entry name" value="TRNA SULFURTRANSFERASE"/>
    <property type="match status" value="1"/>
</dbReference>
<dbReference type="GO" id="GO:0002937">
    <property type="term" value="P:tRNA 4-thiouridine biosynthesis"/>
    <property type="evidence" value="ECO:0007669"/>
    <property type="project" value="TreeGrafter"/>
</dbReference>
<feature type="binding site" evidence="8">
    <location>
        <begin position="187"/>
        <end position="188"/>
    </location>
    <ligand>
        <name>ATP</name>
        <dbReference type="ChEBI" id="CHEBI:30616"/>
    </ligand>
</feature>
<evidence type="ECO:0000256" key="3">
    <source>
        <dbReference type="ARBA" id="ARBA00022679"/>
    </source>
</evidence>
<proteinExistence type="inferred from homology"/>
<keyword evidence="5 8" id="KW-0067">ATP-binding</keyword>
<dbReference type="AlphaFoldDB" id="A0A151AHN8"/>
<dbReference type="HAMAP" id="MF_00021">
    <property type="entry name" value="ThiI"/>
    <property type="match status" value="1"/>
</dbReference>
<evidence type="ECO:0000256" key="7">
    <source>
        <dbReference type="ARBA" id="ARBA00022977"/>
    </source>
</evidence>
<comment type="catalytic activity">
    <reaction evidence="8">
        <text>[ThiS sulfur-carrier protein]-C-terminal Gly-Gly-AMP + S-sulfanyl-L-cysteinyl-[cysteine desulfurase] + AH2 = [ThiS sulfur-carrier protein]-C-terminal-Gly-aminoethanethioate + L-cysteinyl-[cysteine desulfurase] + A + AMP + 2 H(+)</text>
        <dbReference type="Rhea" id="RHEA:43340"/>
        <dbReference type="Rhea" id="RHEA-COMP:12157"/>
        <dbReference type="Rhea" id="RHEA-COMP:12158"/>
        <dbReference type="Rhea" id="RHEA-COMP:12910"/>
        <dbReference type="Rhea" id="RHEA-COMP:19908"/>
        <dbReference type="ChEBI" id="CHEBI:13193"/>
        <dbReference type="ChEBI" id="CHEBI:15378"/>
        <dbReference type="ChEBI" id="CHEBI:17499"/>
        <dbReference type="ChEBI" id="CHEBI:29950"/>
        <dbReference type="ChEBI" id="CHEBI:61963"/>
        <dbReference type="ChEBI" id="CHEBI:90618"/>
        <dbReference type="ChEBI" id="CHEBI:232372"/>
        <dbReference type="ChEBI" id="CHEBI:456215"/>
    </reaction>
</comment>
<evidence type="ECO:0000256" key="6">
    <source>
        <dbReference type="ARBA" id="ARBA00022884"/>
    </source>
</evidence>
<dbReference type="GO" id="GO:0005829">
    <property type="term" value="C:cytosol"/>
    <property type="evidence" value="ECO:0007669"/>
    <property type="project" value="TreeGrafter"/>
</dbReference>
<keyword evidence="4 8" id="KW-0547">Nucleotide-binding</keyword>
<keyword evidence="2 8" id="KW-0820">tRNA-binding</keyword>
<feature type="binding site" evidence="8">
    <location>
        <position position="301"/>
    </location>
    <ligand>
        <name>ATP</name>
        <dbReference type="ChEBI" id="CHEBI:30616"/>
    </ligand>
</feature>
<dbReference type="SMART" id="SM00981">
    <property type="entry name" value="THUMP"/>
    <property type="match status" value="1"/>
</dbReference>